<name>W9YWY0_FUSOX</name>
<proteinExistence type="predicted"/>
<reference evidence="1" key="1">
    <citation type="submission" date="2012-04" db="EMBL/GenBank/DDBJ databases">
        <title>The Genome Sequence of Fusarium oxysporum melonis.</title>
        <authorList>
            <consortium name="The Broad Institute Genome Sequencing Platform"/>
            <person name="Ma L.-J."/>
            <person name="Gale L.R."/>
            <person name="Schwartz D.C."/>
            <person name="Zhou S."/>
            <person name="Corby-Kistler H."/>
            <person name="Young S.K."/>
            <person name="Zeng Q."/>
            <person name="Gargeya S."/>
            <person name="Fitzgerald M."/>
            <person name="Haas B."/>
            <person name="Abouelleil A."/>
            <person name="Alvarado L."/>
            <person name="Arachchi H.M."/>
            <person name="Berlin A."/>
            <person name="Brown A."/>
            <person name="Chapman S.B."/>
            <person name="Chen Z."/>
            <person name="Dunbar C."/>
            <person name="Freedman E."/>
            <person name="Gearin G."/>
            <person name="Goldberg J."/>
            <person name="Griggs A."/>
            <person name="Gujja S."/>
            <person name="Heiman D."/>
            <person name="Howarth C."/>
            <person name="Larson L."/>
            <person name="Lui A."/>
            <person name="MacDonald P.J.P."/>
            <person name="Montmayeur A."/>
            <person name="Murphy C."/>
            <person name="Neiman D."/>
            <person name="Pearson M."/>
            <person name="Priest M."/>
            <person name="Roberts A."/>
            <person name="Saif S."/>
            <person name="Shea T."/>
            <person name="Shenoy N."/>
            <person name="Sisk P."/>
            <person name="Stolte C."/>
            <person name="Sykes S."/>
            <person name="Wortman J."/>
            <person name="Nusbaum C."/>
            <person name="Birren B."/>
        </authorList>
    </citation>
    <scope>NUCLEOTIDE SEQUENCE</scope>
    <source>
        <strain evidence="1">26406</strain>
    </source>
</reference>
<accession>W9YWY0</accession>
<dbReference type="AlphaFoldDB" id="W9YWY0"/>
<gene>
    <name evidence="1" type="ORF">FOMG_19215</name>
</gene>
<dbReference type="HOGENOM" id="CLU_2776027_0_0_1"/>
<evidence type="ECO:0000313" key="1">
    <source>
        <dbReference type="EMBL" id="EXK24039.1"/>
    </source>
</evidence>
<dbReference type="EMBL" id="KI980447">
    <property type="protein sequence ID" value="EXK24039.1"/>
    <property type="molecule type" value="Genomic_DNA"/>
</dbReference>
<dbReference type="VEuPathDB" id="FungiDB:FOMG_19215"/>
<organism evidence="1">
    <name type="scientific">Fusarium oxysporum f. sp. melonis 26406</name>
    <dbReference type="NCBI Taxonomy" id="1089452"/>
    <lineage>
        <taxon>Eukaryota</taxon>
        <taxon>Fungi</taxon>
        <taxon>Dikarya</taxon>
        <taxon>Ascomycota</taxon>
        <taxon>Pezizomycotina</taxon>
        <taxon>Sordariomycetes</taxon>
        <taxon>Hypocreomycetidae</taxon>
        <taxon>Hypocreales</taxon>
        <taxon>Nectriaceae</taxon>
        <taxon>Fusarium</taxon>
        <taxon>Fusarium oxysporum species complex</taxon>
    </lineage>
</organism>
<reference evidence="1" key="2">
    <citation type="submission" date="2014-02" db="EMBL/GenBank/DDBJ databases">
        <title>Annotation of the Genome Sequence of Fusarium oxysporum f. sp. melonis 26406.</title>
        <authorList>
            <consortium name="The Broad Institute Genomics Platform"/>
            <person name="Ma L.-J."/>
            <person name="Corby-Kistler H."/>
            <person name="Broz K."/>
            <person name="Gale L.R."/>
            <person name="Jonkers W."/>
            <person name="O'Donnell K."/>
            <person name="Ploetz R."/>
            <person name="Steinberg C."/>
            <person name="Schwartz D.C."/>
            <person name="VanEtten H."/>
            <person name="Zhou S."/>
            <person name="Young S.K."/>
            <person name="Zeng Q."/>
            <person name="Gargeya S."/>
            <person name="Fitzgerald M."/>
            <person name="Abouelleil A."/>
            <person name="Alvarado L."/>
            <person name="Chapman S.B."/>
            <person name="Gainer-Dewar J."/>
            <person name="Goldberg J."/>
            <person name="Griggs A."/>
            <person name="Gujja S."/>
            <person name="Hansen M."/>
            <person name="Howarth C."/>
            <person name="Imamovic A."/>
            <person name="Ireland A."/>
            <person name="Larimer J."/>
            <person name="McCowan C."/>
            <person name="Murphy C."/>
            <person name="Pearson M."/>
            <person name="Poon T.W."/>
            <person name="Priest M."/>
            <person name="Roberts A."/>
            <person name="Saif S."/>
            <person name="Shea T."/>
            <person name="Sykes S."/>
            <person name="Wortman J."/>
            <person name="Nusbaum C."/>
            <person name="Birren B."/>
        </authorList>
    </citation>
    <scope>NUCLEOTIDE SEQUENCE</scope>
    <source>
        <strain evidence="1">26406</strain>
    </source>
</reference>
<sequence>MGFRKAYLSAQIRLYRDISRRTSSRSLAWFAKPIEILLNKLLVMLMQKSFGKCLAKNEEVFVIGFERSEISSCYDMLGL</sequence>
<protein>
    <submittedName>
        <fullName evidence="1">Uncharacterized protein</fullName>
    </submittedName>
</protein>
<dbReference type="Proteomes" id="UP000030703">
    <property type="component" value="Unassembled WGS sequence"/>
</dbReference>